<reference evidence="2 3" key="1">
    <citation type="journal article" date="2012" name="BMC Genomics">
        <title>Tools to kill: Genome of one of the most destructive plant pathogenic fungi Macrophomina phaseolina.</title>
        <authorList>
            <person name="Islam M.S."/>
            <person name="Haque M.S."/>
            <person name="Islam M.M."/>
            <person name="Emdad E.M."/>
            <person name="Halim A."/>
            <person name="Hossen Q.M.M."/>
            <person name="Hossain M.Z."/>
            <person name="Ahmed B."/>
            <person name="Rahim S."/>
            <person name="Rahman M.S."/>
            <person name="Alam M.M."/>
            <person name="Hou S."/>
            <person name="Wan X."/>
            <person name="Saito J.A."/>
            <person name="Alam M."/>
        </authorList>
    </citation>
    <scope>NUCLEOTIDE SEQUENCE [LARGE SCALE GENOMIC DNA]</scope>
    <source>
        <strain evidence="2 3">MS6</strain>
    </source>
</reference>
<gene>
    <name evidence="2" type="ORF">MPH_07199</name>
</gene>
<dbReference type="VEuPathDB" id="FungiDB:MPH_07199"/>
<dbReference type="Proteomes" id="UP000007129">
    <property type="component" value="Unassembled WGS sequence"/>
</dbReference>
<dbReference type="EMBL" id="AHHD01000293">
    <property type="protein sequence ID" value="EKG15764.1"/>
    <property type="molecule type" value="Genomic_DNA"/>
</dbReference>
<comment type="caution">
    <text evidence="2">The sequence shown here is derived from an EMBL/GenBank/DDBJ whole genome shotgun (WGS) entry which is preliminary data.</text>
</comment>
<dbReference type="OrthoDB" id="3934771at2759"/>
<protein>
    <submittedName>
        <fullName evidence="2">Uncharacterized protein</fullName>
    </submittedName>
</protein>
<evidence type="ECO:0000313" key="3">
    <source>
        <dbReference type="Proteomes" id="UP000007129"/>
    </source>
</evidence>
<dbReference type="HOGENOM" id="CLU_2264264_0_0_1"/>
<feature type="region of interest" description="Disordered" evidence="1">
    <location>
        <begin position="65"/>
        <end position="89"/>
    </location>
</feature>
<proteinExistence type="predicted"/>
<evidence type="ECO:0000256" key="1">
    <source>
        <dbReference type="SAM" id="MobiDB-lite"/>
    </source>
</evidence>
<sequence length="103" mass="11839">MLRTFISEHRWKDGQPTGEEALMTLSQEDDSAIPVPAVFMFAPGRHSAGMGKNSRPPIRRHAAWRDPLDAHQHQDRMPEEATMATERRDSQGIVMRRKVFFLL</sequence>
<organism evidence="2 3">
    <name type="scientific">Macrophomina phaseolina (strain MS6)</name>
    <name type="common">Charcoal rot fungus</name>
    <dbReference type="NCBI Taxonomy" id="1126212"/>
    <lineage>
        <taxon>Eukaryota</taxon>
        <taxon>Fungi</taxon>
        <taxon>Dikarya</taxon>
        <taxon>Ascomycota</taxon>
        <taxon>Pezizomycotina</taxon>
        <taxon>Dothideomycetes</taxon>
        <taxon>Dothideomycetes incertae sedis</taxon>
        <taxon>Botryosphaeriales</taxon>
        <taxon>Botryosphaeriaceae</taxon>
        <taxon>Macrophomina</taxon>
    </lineage>
</organism>
<dbReference type="InParanoid" id="K2RZV4"/>
<accession>K2RZV4</accession>
<name>K2RZV4_MACPH</name>
<dbReference type="AlphaFoldDB" id="K2RZV4"/>
<evidence type="ECO:0000313" key="2">
    <source>
        <dbReference type="EMBL" id="EKG15764.1"/>
    </source>
</evidence>